<reference evidence="1 2" key="1">
    <citation type="submission" date="2019-03" db="EMBL/GenBank/DDBJ databases">
        <title>Complete genome sequence of Paenisporosarcina antarctica CGMCC 1.6503T.</title>
        <authorList>
            <person name="Rong J.-C."/>
            <person name="Chi N.-Y."/>
            <person name="Zhang Q.-F."/>
        </authorList>
    </citation>
    <scope>NUCLEOTIDE SEQUENCE [LARGE SCALE GENOMIC DNA]</scope>
    <source>
        <strain evidence="1 2">CGMCC 1.6503</strain>
    </source>
</reference>
<dbReference type="KEGG" id="panc:E2636_16100"/>
<keyword evidence="2" id="KW-1185">Reference proteome</keyword>
<protein>
    <submittedName>
        <fullName evidence="1">Uncharacterized protein</fullName>
    </submittedName>
</protein>
<dbReference type="EMBL" id="CP038015">
    <property type="protein sequence ID" value="QBP42577.1"/>
    <property type="molecule type" value="Genomic_DNA"/>
</dbReference>
<name>A0A4P7A1A3_9BACL</name>
<dbReference type="AlphaFoldDB" id="A0A4P7A1A3"/>
<accession>A0A4P7A1A3</accession>
<dbReference type="OrthoDB" id="7869153at2"/>
<evidence type="ECO:0000313" key="1">
    <source>
        <dbReference type="EMBL" id="QBP42577.1"/>
    </source>
</evidence>
<evidence type="ECO:0000313" key="2">
    <source>
        <dbReference type="Proteomes" id="UP000294292"/>
    </source>
</evidence>
<dbReference type="Proteomes" id="UP000294292">
    <property type="component" value="Chromosome"/>
</dbReference>
<proteinExistence type="predicted"/>
<sequence>MYIKWITSEEIDEIYFPTNFQGGEMAISGKINFNFGSWEKQLTVQFLDELSDDVIGLSRNLRDEVFIPDDLFYEINTTDN</sequence>
<gene>
    <name evidence="1" type="ORF">E2636_16100</name>
</gene>
<dbReference type="RefSeq" id="WP_134211124.1">
    <property type="nucleotide sequence ID" value="NZ_CP038015.1"/>
</dbReference>
<organism evidence="1 2">
    <name type="scientific">Paenisporosarcina antarctica</name>
    <dbReference type="NCBI Taxonomy" id="417367"/>
    <lineage>
        <taxon>Bacteria</taxon>
        <taxon>Bacillati</taxon>
        <taxon>Bacillota</taxon>
        <taxon>Bacilli</taxon>
        <taxon>Bacillales</taxon>
        <taxon>Caryophanaceae</taxon>
        <taxon>Paenisporosarcina</taxon>
    </lineage>
</organism>